<sequence>MSAGLPGTYTTCHHKASSELEISTLYVLSIADDLSFTLTRKFNVGSVGGLDHLLEAFSLTGRIDDVGGFTFEQPLPVIKAYRDKVAEGPEELAICSNDGLLTLKAFVANVGYDAGGWDQFPERRVTDLTFRRVEDMSDFQLKWNSLLQGPPGGGSGQSYWGTCPHCGKDWP</sequence>
<reference evidence="1" key="1">
    <citation type="submission" date="2021-01" db="EMBL/GenBank/DDBJ databases">
        <authorList>
            <person name="Corre E."/>
            <person name="Pelletier E."/>
            <person name="Niang G."/>
            <person name="Scheremetjew M."/>
            <person name="Finn R."/>
            <person name="Kale V."/>
            <person name="Holt S."/>
            <person name="Cochrane G."/>
            <person name="Meng A."/>
            <person name="Brown T."/>
            <person name="Cohen L."/>
        </authorList>
    </citation>
    <scope>NUCLEOTIDE SEQUENCE</scope>
    <source>
        <strain evidence="1">CCMP1594</strain>
    </source>
</reference>
<dbReference type="AlphaFoldDB" id="A0A7S4GEU0"/>
<name>A0A7S4GEU0_9EUGL</name>
<accession>A0A7S4GEU0</accession>
<organism evidence="1">
    <name type="scientific">Eutreptiella gymnastica</name>
    <dbReference type="NCBI Taxonomy" id="73025"/>
    <lineage>
        <taxon>Eukaryota</taxon>
        <taxon>Discoba</taxon>
        <taxon>Euglenozoa</taxon>
        <taxon>Euglenida</taxon>
        <taxon>Spirocuta</taxon>
        <taxon>Euglenophyceae</taxon>
        <taxon>Eutreptiales</taxon>
        <taxon>Eutreptiaceae</taxon>
        <taxon>Eutreptiella</taxon>
    </lineage>
</organism>
<protein>
    <submittedName>
        <fullName evidence="1">Uncharacterized protein</fullName>
    </submittedName>
</protein>
<evidence type="ECO:0000313" key="1">
    <source>
        <dbReference type="EMBL" id="CAE0834419.1"/>
    </source>
</evidence>
<proteinExistence type="predicted"/>
<gene>
    <name evidence="1" type="ORF">EGYM00163_LOCUS45719</name>
</gene>
<dbReference type="EMBL" id="HBJA01133090">
    <property type="protein sequence ID" value="CAE0834419.1"/>
    <property type="molecule type" value="Transcribed_RNA"/>
</dbReference>